<accession>A0ABP9DCI0</accession>
<dbReference type="EMBL" id="BAABJX010000036">
    <property type="protein sequence ID" value="GAA4838350.1"/>
    <property type="molecule type" value="Genomic_DNA"/>
</dbReference>
<organism evidence="1 2">
    <name type="scientific">Algivirga pacifica</name>
    <dbReference type="NCBI Taxonomy" id="1162670"/>
    <lineage>
        <taxon>Bacteria</taxon>
        <taxon>Pseudomonadati</taxon>
        <taxon>Bacteroidota</taxon>
        <taxon>Cytophagia</taxon>
        <taxon>Cytophagales</taxon>
        <taxon>Flammeovirgaceae</taxon>
        <taxon>Algivirga</taxon>
    </lineage>
</organism>
<sequence>MVGQAQYTEYERKAGMIYTFGRLVTWPEHAWKEADHLVLGILGDDPFGQVIDDVLKNRPIKGKTWEIRRGRAVEEVRGAHIIFVSNAYSKQEVKEILRQIYSRRNAMVLTIGDQIDRFCEIGGVINLTENLYTLNVMAANRAQLTINVNLLRLASDIIPYDPDDSYENGY</sequence>
<evidence type="ECO:0008006" key="3">
    <source>
        <dbReference type="Google" id="ProtNLM"/>
    </source>
</evidence>
<dbReference type="Proteomes" id="UP001500298">
    <property type="component" value="Unassembled WGS sequence"/>
</dbReference>
<name>A0ABP9DCI0_9BACT</name>
<gene>
    <name evidence="1" type="ORF">GCM10023331_24400</name>
</gene>
<keyword evidence="2" id="KW-1185">Reference proteome</keyword>
<evidence type="ECO:0000313" key="2">
    <source>
        <dbReference type="Proteomes" id="UP001500298"/>
    </source>
</evidence>
<protein>
    <recommendedName>
        <fullName evidence="3">DUF4154 domain-containing protein</fullName>
    </recommendedName>
</protein>
<dbReference type="Pfam" id="PF13689">
    <property type="entry name" value="DUF4154"/>
    <property type="match status" value="1"/>
</dbReference>
<evidence type="ECO:0000313" key="1">
    <source>
        <dbReference type="EMBL" id="GAA4838350.1"/>
    </source>
</evidence>
<comment type="caution">
    <text evidence="1">The sequence shown here is derived from an EMBL/GenBank/DDBJ whole genome shotgun (WGS) entry which is preliminary data.</text>
</comment>
<reference evidence="2" key="1">
    <citation type="journal article" date="2019" name="Int. J. Syst. Evol. Microbiol.">
        <title>The Global Catalogue of Microorganisms (GCM) 10K type strain sequencing project: providing services to taxonomists for standard genome sequencing and annotation.</title>
        <authorList>
            <consortium name="The Broad Institute Genomics Platform"/>
            <consortium name="The Broad Institute Genome Sequencing Center for Infectious Disease"/>
            <person name="Wu L."/>
            <person name="Ma J."/>
        </authorList>
    </citation>
    <scope>NUCLEOTIDE SEQUENCE [LARGE SCALE GENOMIC DNA]</scope>
    <source>
        <strain evidence="2">JCM 18326</strain>
    </source>
</reference>
<dbReference type="InterPro" id="IPR025293">
    <property type="entry name" value="YfiR/HmsC-like"/>
</dbReference>
<proteinExistence type="predicted"/>